<dbReference type="Proteomes" id="UP000295703">
    <property type="component" value="Unassembled WGS sequence"/>
</dbReference>
<keyword evidence="3" id="KW-1185">Reference proteome</keyword>
<name>A0A4R8R1A9_COLTR</name>
<evidence type="ECO:0000313" key="2">
    <source>
        <dbReference type="EMBL" id="TDZ49554.1"/>
    </source>
</evidence>
<proteinExistence type="predicted"/>
<gene>
    <name evidence="2" type="ORF">CTRI78_v008043</name>
</gene>
<keyword evidence="1" id="KW-1133">Transmembrane helix</keyword>
<keyword evidence="1" id="KW-0472">Membrane</keyword>
<accession>A0A4R8R1A9</accession>
<protein>
    <recommendedName>
        <fullName evidence="4">MARVEL domain-containing protein</fullName>
    </recommendedName>
</protein>
<evidence type="ECO:0000256" key="1">
    <source>
        <dbReference type="SAM" id="Phobius"/>
    </source>
</evidence>
<reference evidence="2 3" key="1">
    <citation type="submission" date="2018-12" db="EMBL/GenBank/DDBJ databases">
        <title>Genome sequence and assembly of Colletotrichum trifolii.</title>
        <authorList>
            <person name="Gan P."/>
            <person name="Shirasu K."/>
        </authorList>
    </citation>
    <scope>NUCLEOTIDE SEQUENCE [LARGE SCALE GENOMIC DNA]</scope>
    <source>
        <strain evidence="2 3">543-2</strain>
    </source>
</reference>
<evidence type="ECO:0008006" key="4">
    <source>
        <dbReference type="Google" id="ProtNLM"/>
    </source>
</evidence>
<sequence length="264" mass="29164">MEVPDYQRLSMTVNNQAMREKRVERPLSRKLPAMLALSASVCVLLSSILAVAFKMVSYTTYREETGGSPTGVGTKSSPIKGSGGWIYAYPEHLVPVARAPLVVAASFGMVIGVAATCLISWSLIRKCVLPLTFAHQIALLAALAANALIATITMIYMLAQHSRSAHFDPEYEMATAYYDHGLFTLEAWACESPRYVDAFRNTQHHSLVRQCTTERASRGLAIVLCFSCLSLLGLLAWDLNRTQAVVAKKQQRTKNNLEDDGWEY</sequence>
<feature type="transmembrane region" description="Helical" evidence="1">
    <location>
        <begin position="31"/>
        <end position="53"/>
    </location>
</feature>
<dbReference type="AlphaFoldDB" id="A0A4R8R1A9"/>
<comment type="caution">
    <text evidence="2">The sequence shown here is derived from an EMBL/GenBank/DDBJ whole genome shotgun (WGS) entry which is preliminary data.</text>
</comment>
<feature type="transmembrane region" description="Helical" evidence="1">
    <location>
        <begin position="101"/>
        <end position="124"/>
    </location>
</feature>
<keyword evidence="1" id="KW-0812">Transmembrane</keyword>
<feature type="transmembrane region" description="Helical" evidence="1">
    <location>
        <begin position="136"/>
        <end position="159"/>
    </location>
</feature>
<evidence type="ECO:0000313" key="3">
    <source>
        <dbReference type="Proteomes" id="UP000295703"/>
    </source>
</evidence>
<dbReference type="EMBL" id="RYZW01000093">
    <property type="protein sequence ID" value="TDZ49554.1"/>
    <property type="molecule type" value="Genomic_DNA"/>
</dbReference>
<organism evidence="2 3">
    <name type="scientific">Colletotrichum trifolii</name>
    <dbReference type="NCBI Taxonomy" id="5466"/>
    <lineage>
        <taxon>Eukaryota</taxon>
        <taxon>Fungi</taxon>
        <taxon>Dikarya</taxon>
        <taxon>Ascomycota</taxon>
        <taxon>Pezizomycotina</taxon>
        <taxon>Sordariomycetes</taxon>
        <taxon>Hypocreomycetidae</taxon>
        <taxon>Glomerellales</taxon>
        <taxon>Glomerellaceae</taxon>
        <taxon>Colletotrichum</taxon>
        <taxon>Colletotrichum orbiculare species complex</taxon>
    </lineage>
</organism>
<feature type="transmembrane region" description="Helical" evidence="1">
    <location>
        <begin position="219"/>
        <end position="239"/>
    </location>
</feature>